<sequence>MDGLQPVLAALSGFGAADRREALEIMGGVAESAARRRIAEDKEDPAGTPWPEWSEKYAATRHENQSLLMSEGHLIDSLQTVVSGDTALVGSPLVYAAIHQFGGEPVGMAIPERPYLGLSSEDEVDLLSAIEDFVRSKIE</sequence>
<dbReference type="AlphaFoldDB" id="A0A7W6RF58"/>
<organism evidence="1 2">
    <name type="scientific">Roseospira visakhapatnamensis</name>
    <dbReference type="NCBI Taxonomy" id="390880"/>
    <lineage>
        <taxon>Bacteria</taxon>
        <taxon>Pseudomonadati</taxon>
        <taxon>Pseudomonadota</taxon>
        <taxon>Alphaproteobacteria</taxon>
        <taxon>Rhodospirillales</taxon>
        <taxon>Rhodospirillaceae</taxon>
        <taxon>Roseospira</taxon>
    </lineage>
</organism>
<accession>A0A7W6RF58</accession>
<comment type="caution">
    <text evidence="1">The sequence shown here is derived from an EMBL/GenBank/DDBJ whole genome shotgun (WGS) entry which is preliminary data.</text>
</comment>
<reference evidence="1 2" key="1">
    <citation type="submission" date="2020-08" db="EMBL/GenBank/DDBJ databases">
        <title>Genome sequencing of Purple Non-Sulfur Bacteria from various extreme environments.</title>
        <authorList>
            <person name="Mayer M."/>
        </authorList>
    </citation>
    <scope>NUCLEOTIDE SEQUENCE [LARGE SCALE GENOMIC DNA]</scope>
    <source>
        <strain evidence="1 2">JA131</strain>
    </source>
</reference>
<proteinExistence type="predicted"/>
<dbReference type="Proteomes" id="UP000554286">
    <property type="component" value="Unassembled WGS sequence"/>
</dbReference>
<dbReference type="EMBL" id="JACIGK010000018">
    <property type="protein sequence ID" value="MBB4266894.1"/>
    <property type="molecule type" value="Genomic_DNA"/>
</dbReference>
<keyword evidence="2" id="KW-1185">Reference proteome</keyword>
<dbReference type="NCBIfam" id="TIGR01635">
    <property type="entry name" value="tail_comp_S"/>
    <property type="match status" value="1"/>
</dbReference>
<gene>
    <name evidence="1" type="ORF">GGD89_002530</name>
</gene>
<dbReference type="InterPro" id="IPR006522">
    <property type="entry name" value="Phage_virion_morphogenesis"/>
</dbReference>
<evidence type="ECO:0000313" key="1">
    <source>
        <dbReference type="EMBL" id="MBB4266894.1"/>
    </source>
</evidence>
<protein>
    <submittedName>
        <fullName evidence="1">Phage virion morphogenesis protein</fullName>
    </submittedName>
</protein>
<name>A0A7W6RF58_9PROT</name>
<evidence type="ECO:0000313" key="2">
    <source>
        <dbReference type="Proteomes" id="UP000554286"/>
    </source>
</evidence>
<dbReference type="Pfam" id="PF05069">
    <property type="entry name" value="Phage_tail_S"/>
    <property type="match status" value="1"/>
</dbReference>